<evidence type="ECO:0000313" key="1">
    <source>
        <dbReference type="EMBL" id="CAK0893175.1"/>
    </source>
</evidence>
<organism evidence="1 2">
    <name type="scientific">Prorocentrum cordatum</name>
    <dbReference type="NCBI Taxonomy" id="2364126"/>
    <lineage>
        <taxon>Eukaryota</taxon>
        <taxon>Sar</taxon>
        <taxon>Alveolata</taxon>
        <taxon>Dinophyceae</taxon>
        <taxon>Prorocentrales</taxon>
        <taxon>Prorocentraceae</taxon>
        <taxon>Prorocentrum</taxon>
    </lineage>
</organism>
<proteinExistence type="predicted"/>
<protein>
    <submittedName>
        <fullName evidence="1">Uncharacterized protein</fullName>
    </submittedName>
</protein>
<dbReference type="Proteomes" id="UP001189429">
    <property type="component" value="Unassembled WGS sequence"/>
</dbReference>
<evidence type="ECO:0000313" key="2">
    <source>
        <dbReference type="Proteomes" id="UP001189429"/>
    </source>
</evidence>
<reference evidence="1" key="1">
    <citation type="submission" date="2023-10" db="EMBL/GenBank/DDBJ databases">
        <authorList>
            <person name="Chen Y."/>
            <person name="Shah S."/>
            <person name="Dougan E. K."/>
            <person name="Thang M."/>
            <person name="Chan C."/>
        </authorList>
    </citation>
    <scope>NUCLEOTIDE SEQUENCE [LARGE SCALE GENOMIC DNA]</scope>
</reference>
<dbReference type="EMBL" id="CAUYUJ010019719">
    <property type="protein sequence ID" value="CAK0893175.1"/>
    <property type="molecule type" value="Genomic_DNA"/>
</dbReference>
<accession>A0ABN9X643</accession>
<sequence length="103" mass="11531">MCVAQGYCRACWNHAGVLYCPSLHISLFLPSFHQTLTPLFRRLEGCTSGRNTTSTASSTASRETFANTNRGMIEHPASAWRRKAQTRLWVIQVVLCTLRTSQA</sequence>
<comment type="caution">
    <text evidence="1">The sequence shown here is derived from an EMBL/GenBank/DDBJ whole genome shotgun (WGS) entry which is preliminary data.</text>
</comment>
<name>A0ABN9X643_9DINO</name>
<keyword evidence="2" id="KW-1185">Reference proteome</keyword>
<gene>
    <name evidence="1" type="ORF">PCOR1329_LOCUS72606</name>
</gene>